<evidence type="ECO:0000259" key="2">
    <source>
        <dbReference type="PROSITE" id="PS51704"/>
    </source>
</evidence>
<gene>
    <name evidence="4" type="ORF">F4U95_16270</name>
    <name evidence="3" type="ORF">F4U96_16145</name>
</gene>
<sequence length="286" mass="31757">MRKSLFAVSVIAAALSIGQPALAHRSDDIWTALMAPPGARSFVVAHRGAHVEVPENSAAAIRRAIELGVDIVEIDVRFTRDNVAILMHDPKIDRTTNGHGEVESMTFAEIERLRLLGPDGKPTAYRVPTLKSVLRIARDKIVVDLHLKVDRAPEVAAILRQAGIRHALFYADDAPWLDNMQAQWRGGETVRLAQSREELDYYLKQASPHFVHLTPAYLSRELIEGLDRRGVRGMVNVIGGPDRAAAADRGASYDAFINSGVSIIQTDRPKDLIERMTELGRHRMIR</sequence>
<comment type="caution">
    <text evidence="4">The sequence shown here is derived from an EMBL/GenBank/DDBJ whole genome shotgun (WGS) entry which is preliminary data.</text>
</comment>
<dbReference type="PANTHER" id="PTHR46320">
    <property type="entry name" value="GLYCEROPHOSPHODIESTER PHOSPHODIESTERASE 1"/>
    <property type="match status" value="1"/>
</dbReference>
<dbReference type="SUPFAM" id="SSF51695">
    <property type="entry name" value="PLC-like phosphodiesterases"/>
    <property type="match status" value="1"/>
</dbReference>
<dbReference type="InterPro" id="IPR030395">
    <property type="entry name" value="GP_PDE_dom"/>
</dbReference>
<organism evidence="4 5">
    <name type="scientific">Sphingobium limneticum</name>
    <dbReference type="NCBI Taxonomy" id="1007511"/>
    <lineage>
        <taxon>Bacteria</taxon>
        <taxon>Pseudomonadati</taxon>
        <taxon>Pseudomonadota</taxon>
        <taxon>Alphaproteobacteria</taxon>
        <taxon>Sphingomonadales</taxon>
        <taxon>Sphingomonadaceae</taxon>
        <taxon>Sphingobium</taxon>
    </lineage>
</organism>
<evidence type="ECO:0000313" key="5">
    <source>
        <dbReference type="Proteomes" id="UP000325933"/>
    </source>
</evidence>
<proteinExistence type="predicted"/>
<name>A0A5J5HZQ6_9SPHN</name>
<dbReference type="EMBL" id="VYQB01000012">
    <property type="protein sequence ID" value="KAA9014697.1"/>
    <property type="molecule type" value="Genomic_DNA"/>
</dbReference>
<keyword evidence="1" id="KW-0732">Signal</keyword>
<dbReference type="AlphaFoldDB" id="A0A5J5HZQ6"/>
<dbReference type="GO" id="GO:0070291">
    <property type="term" value="P:N-acylethanolamine metabolic process"/>
    <property type="evidence" value="ECO:0007669"/>
    <property type="project" value="TreeGrafter"/>
</dbReference>
<reference evidence="5 6" key="1">
    <citation type="submission" date="2019-09" db="EMBL/GenBank/DDBJ databases">
        <authorList>
            <person name="Feng G."/>
        </authorList>
    </citation>
    <scope>NUCLEOTIDE SEQUENCE [LARGE SCALE GENOMIC DNA]</scope>
    <source>
        <strain evidence="4 5">KACC 19283</strain>
        <strain evidence="3 6">KACC 19284</strain>
    </source>
</reference>
<evidence type="ECO:0000313" key="3">
    <source>
        <dbReference type="EMBL" id="KAA9014697.1"/>
    </source>
</evidence>
<keyword evidence="6" id="KW-1185">Reference proteome</keyword>
<evidence type="ECO:0000313" key="6">
    <source>
        <dbReference type="Proteomes" id="UP000326364"/>
    </source>
</evidence>
<dbReference type="Pfam" id="PF03009">
    <property type="entry name" value="GDPD"/>
    <property type="match status" value="1"/>
</dbReference>
<dbReference type="GO" id="GO:0005886">
    <property type="term" value="C:plasma membrane"/>
    <property type="evidence" value="ECO:0007669"/>
    <property type="project" value="TreeGrafter"/>
</dbReference>
<accession>A0A5J5HZQ6</accession>
<dbReference type="EMBL" id="VYQA01000012">
    <property type="protein sequence ID" value="KAA9027709.1"/>
    <property type="molecule type" value="Genomic_DNA"/>
</dbReference>
<feature type="signal peptide" evidence="1">
    <location>
        <begin position="1"/>
        <end position="23"/>
    </location>
</feature>
<dbReference type="GO" id="GO:0006644">
    <property type="term" value="P:phospholipid metabolic process"/>
    <property type="evidence" value="ECO:0007669"/>
    <property type="project" value="TreeGrafter"/>
</dbReference>
<protein>
    <submittedName>
        <fullName evidence="4">Glycerophosphodiester phosphodiesterase family protein</fullName>
    </submittedName>
</protein>
<dbReference type="PROSITE" id="PS51704">
    <property type="entry name" value="GP_PDE"/>
    <property type="match status" value="1"/>
</dbReference>
<dbReference type="RefSeq" id="WP_073977048.1">
    <property type="nucleotide sequence ID" value="NZ_JBNNIY010000019.1"/>
</dbReference>
<evidence type="ECO:0000256" key="1">
    <source>
        <dbReference type="SAM" id="SignalP"/>
    </source>
</evidence>
<dbReference type="GO" id="GO:0008889">
    <property type="term" value="F:glycerophosphodiester phosphodiesterase activity"/>
    <property type="evidence" value="ECO:0007669"/>
    <property type="project" value="TreeGrafter"/>
</dbReference>
<feature type="domain" description="GP-PDE" evidence="2">
    <location>
        <begin position="41"/>
        <end position="276"/>
    </location>
</feature>
<dbReference type="Proteomes" id="UP000326364">
    <property type="component" value="Unassembled WGS sequence"/>
</dbReference>
<dbReference type="Proteomes" id="UP000325933">
    <property type="component" value="Unassembled WGS sequence"/>
</dbReference>
<feature type="chain" id="PRO_5023831655" evidence="1">
    <location>
        <begin position="24"/>
        <end position="286"/>
    </location>
</feature>
<dbReference type="CDD" id="cd08566">
    <property type="entry name" value="GDPD_AtGDE_like"/>
    <property type="match status" value="1"/>
</dbReference>
<evidence type="ECO:0000313" key="4">
    <source>
        <dbReference type="EMBL" id="KAA9027709.1"/>
    </source>
</evidence>
<dbReference type="InterPro" id="IPR017946">
    <property type="entry name" value="PLC-like_Pdiesterase_TIM-brl"/>
</dbReference>
<dbReference type="Gene3D" id="3.20.20.190">
    <property type="entry name" value="Phosphatidylinositol (PI) phosphodiesterase"/>
    <property type="match status" value="1"/>
</dbReference>
<dbReference type="PANTHER" id="PTHR46320:SF1">
    <property type="entry name" value="GLYCEROPHOSPHODIESTER PHOSPHODIESTERASE 1"/>
    <property type="match status" value="1"/>
</dbReference>
<dbReference type="GO" id="GO:0006580">
    <property type="term" value="P:ethanolamine metabolic process"/>
    <property type="evidence" value="ECO:0007669"/>
    <property type="project" value="TreeGrafter"/>
</dbReference>